<name>A0A291GJM4_9MICO</name>
<dbReference type="Proteomes" id="UP000218165">
    <property type="component" value="Chromosome"/>
</dbReference>
<accession>A0A291GJM4</accession>
<reference evidence="2" key="1">
    <citation type="submission" date="2017-09" db="EMBL/GenBank/DDBJ databases">
        <title>Brachybacterium sp. VM2412.</title>
        <authorList>
            <person name="Tak E.J."/>
            <person name="Bae J.-W."/>
        </authorList>
    </citation>
    <scope>NUCLEOTIDE SEQUENCE [LARGE SCALE GENOMIC DNA]</scope>
    <source>
        <strain evidence="2">VM2412</strain>
    </source>
</reference>
<evidence type="ECO:0000313" key="2">
    <source>
        <dbReference type="Proteomes" id="UP000218165"/>
    </source>
</evidence>
<gene>
    <name evidence="1" type="ORF">CFK38_01755</name>
</gene>
<evidence type="ECO:0008006" key="3">
    <source>
        <dbReference type="Google" id="ProtNLM"/>
    </source>
</evidence>
<keyword evidence="2" id="KW-1185">Reference proteome</keyword>
<dbReference type="KEGG" id="brz:CFK38_01755"/>
<proteinExistence type="predicted"/>
<sequence>MSGATHEYTARLEGALERRGNPLTVDALLDILREASESTSEALSAGERSFLLETTDLTEEDLAPQARAASQNQVARDRAAAEEQAWAASLTTAEVAERLGRKDASIRRSKAVGDLYALPSGGGRTTRFPAWQFEGEQVVPGLREVVPAFPGHLHPLSIQRFMTTPHDELDARSPAQWLLRGGPVDVVVALVDELGFE</sequence>
<dbReference type="AlphaFoldDB" id="A0A291GJM4"/>
<protein>
    <recommendedName>
        <fullName evidence="3">DNA-binding protein</fullName>
    </recommendedName>
</protein>
<dbReference type="EMBL" id="CP023563">
    <property type="protein sequence ID" value="ATG50388.1"/>
    <property type="molecule type" value="Genomic_DNA"/>
</dbReference>
<dbReference type="OrthoDB" id="3259391at2"/>
<evidence type="ECO:0000313" key="1">
    <source>
        <dbReference type="EMBL" id="ATG50388.1"/>
    </source>
</evidence>
<organism evidence="1 2">
    <name type="scientific">Brachybacterium vulturis</name>
    <dbReference type="NCBI Taxonomy" id="2017484"/>
    <lineage>
        <taxon>Bacteria</taxon>
        <taxon>Bacillati</taxon>
        <taxon>Actinomycetota</taxon>
        <taxon>Actinomycetes</taxon>
        <taxon>Micrococcales</taxon>
        <taxon>Dermabacteraceae</taxon>
        <taxon>Brachybacterium</taxon>
    </lineage>
</organism>
<dbReference type="RefSeq" id="WP_096801528.1">
    <property type="nucleotide sequence ID" value="NZ_CP023563.1"/>
</dbReference>